<dbReference type="Proteomes" id="UP001152795">
    <property type="component" value="Unassembled WGS sequence"/>
</dbReference>
<proteinExistence type="predicted"/>
<dbReference type="Gene3D" id="3.80.10.10">
    <property type="entry name" value="Ribonuclease Inhibitor"/>
    <property type="match status" value="1"/>
</dbReference>
<keyword evidence="2" id="KW-1185">Reference proteome</keyword>
<organism evidence="1 2">
    <name type="scientific">Paramuricea clavata</name>
    <name type="common">Red gorgonian</name>
    <name type="synonym">Violescent sea-whip</name>
    <dbReference type="NCBI Taxonomy" id="317549"/>
    <lineage>
        <taxon>Eukaryota</taxon>
        <taxon>Metazoa</taxon>
        <taxon>Cnidaria</taxon>
        <taxon>Anthozoa</taxon>
        <taxon>Octocorallia</taxon>
        <taxon>Malacalcyonacea</taxon>
        <taxon>Plexauridae</taxon>
        <taxon>Paramuricea</taxon>
    </lineage>
</organism>
<dbReference type="InterPro" id="IPR032675">
    <property type="entry name" value="LRR_dom_sf"/>
</dbReference>
<protein>
    <submittedName>
        <fullName evidence="1">Uncharacterized protein</fullName>
    </submittedName>
</protein>
<gene>
    <name evidence="1" type="ORF">PACLA_8A001069</name>
</gene>
<dbReference type="AlphaFoldDB" id="A0A7D9EPH6"/>
<dbReference type="EMBL" id="CACRXK020007742">
    <property type="protein sequence ID" value="CAB4013079.1"/>
    <property type="molecule type" value="Genomic_DNA"/>
</dbReference>
<reference evidence="1" key="1">
    <citation type="submission" date="2020-04" db="EMBL/GenBank/DDBJ databases">
        <authorList>
            <person name="Alioto T."/>
            <person name="Alioto T."/>
            <person name="Gomez Garrido J."/>
        </authorList>
    </citation>
    <scope>NUCLEOTIDE SEQUENCE</scope>
    <source>
        <strain evidence="1">A484AB</strain>
    </source>
</reference>
<sequence length="178" mass="20957">MINCANGGFTHLPRGLKGDGRYATLIMIHNQINTLTEKDMDALYRFKEVDMRDNPLNCTLLHALDYKMTILSDCISKFLSTKPTVTKFNHSTAKHDSDRLRRTEPSTNKKWKKEGRKMLWLIAILPLVIVLAVCVFLIRRRFLLQRQRVIRRNPIELYPLRCEEDDEVILFELKEKRL</sequence>
<name>A0A7D9EPH6_PARCT</name>
<accession>A0A7D9EPH6</accession>
<evidence type="ECO:0000313" key="1">
    <source>
        <dbReference type="EMBL" id="CAB4013079.1"/>
    </source>
</evidence>
<evidence type="ECO:0000313" key="2">
    <source>
        <dbReference type="Proteomes" id="UP001152795"/>
    </source>
</evidence>
<comment type="caution">
    <text evidence="1">The sequence shown here is derived from an EMBL/GenBank/DDBJ whole genome shotgun (WGS) entry which is preliminary data.</text>
</comment>